<evidence type="ECO:0000313" key="11">
    <source>
        <dbReference type="EMBL" id="EHL11856.1"/>
    </source>
</evidence>
<feature type="binding site" evidence="9">
    <location>
        <position position="398"/>
    </location>
    <ligand>
        <name>phosphoenolpyruvate</name>
        <dbReference type="ChEBI" id="CHEBI:58702"/>
    </ligand>
</feature>
<feature type="binding site" evidence="9">
    <location>
        <position position="349"/>
    </location>
    <ligand>
        <name>3-phosphoshikimate</name>
        <dbReference type="ChEBI" id="CHEBI:145989"/>
    </ligand>
</feature>
<dbReference type="HOGENOM" id="CLU_024321_0_1_9"/>
<keyword evidence="5 9" id="KW-0028">Amino-acid biosynthesis</keyword>
<dbReference type="EMBL" id="AFZC02000003">
    <property type="protein sequence ID" value="EHL11856.1"/>
    <property type="molecule type" value="Genomic_DNA"/>
</dbReference>
<feature type="binding site" evidence="9">
    <location>
        <position position="27"/>
    </location>
    <ligand>
        <name>3-phosphoshikimate</name>
        <dbReference type="ChEBI" id="CHEBI:145989"/>
    </ligand>
</feature>
<dbReference type="GO" id="GO:0003866">
    <property type="term" value="F:3-phosphoshikimate 1-carboxyvinyltransferase activity"/>
    <property type="evidence" value="ECO:0007669"/>
    <property type="project" value="UniProtKB-UniRule"/>
</dbReference>
<sequence>MIAKLYGVGRVLKGKLCVPGDKSISHRAIMFSSLVKGKTVVEGFLPSEDCLSTMDIFQKLGVSIEREGTKLTIEGKGMEALEAPAGSLYCGNSGTTMRLMAGILSGQTFSSVLFGDESLEKRPMGRVLSPLSKMGAKISAEGEKCTAPLKIEGSALKGICYESPISSAQVKSAVLLASLYAKGETVYTEPSLSRDHTERLLSAMGADIETRILKDGKAEIHLRPGKDLHPIPGIFSVPGDISSAAYFMAACFFLPGSEVLLESVGLNESRSGILDVLSNMGAKFQILNKKTIGGEERGDVLLTYGKLRGTEIAGALIPRLIDELPVLAILATIAEGETVIKNAEELKVKESNRIRAVVENLTSLGIPCVETEDGMRISGQDGIFPLKGKRIPSFKDHRIAMSFAVLGLLCSKESPMEIEDAECISISYPGFFKDLEKLLDGNPEVC</sequence>
<dbReference type="RefSeq" id="WP_009534547.1">
    <property type="nucleotide sequence ID" value="NZ_KE148312.1"/>
</dbReference>
<keyword evidence="12" id="KW-1185">Reference proteome</keyword>
<evidence type="ECO:0000259" key="10">
    <source>
        <dbReference type="Pfam" id="PF00275"/>
    </source>
</evidence>
<dbReference type="PROSITE" id="PS00885">
    <property type="entry name" value="EPSP_SYNTHASE_2"/>
    <property type="match status" value="1"/>
</dbReference>
<feature type="binding site" evidence="9">
    <location>
        <position position="353"/>
    </location>
    <ligand>
        <name>phosphoenolpyruvate</name>
        <dbReference type="ChEBI" id="CHEBI:58702"/>
    </ligand>
</feature>
<dbReference type="EC" id="2.5.1.19" evidence="9"/>
<comment type="pathway">
    <text evidence="2 9">Metabolic intermediate biosynthesis; chorismate biosynthesis; chorismate from D-erythrose 4-phosphate and phosphoenolpyruvate: step 6/7.</text>
</comment>
<evidence type="ECO:0000256" key="6">
    <source>
        <dbReference type="ARBA" id="ARBA00022679"/>
    </source>
</evidence>
<comment type="catalytic activity">
    <reaction evidence="8">
        <text>3-phosphoshikimate + phosphoenolpyruvate = 5-O-(1-carboxyvinyl)-3-phosphoshikimate + phosphate</text>
        <dbReference type="Rhea" id="RHEA:21256"/>
        <dbReference type="ChEBI" id="CHEBI:43474"/>
        <dbReference type="ChEBI" id="CHEBI:57701"/>
        <dbReference type="ChEBI" id="CHEBI:58702"/>
        <dbReference type="ChEBI" id="CHEBI:145989"/>
        <dbReference type="EC" id="2.5.1.19"/>
    </reaction>
    <physiologicalReaction direction="left-to-right" evidence="8">
        <dbReference type="Rhea" id="RHEA:21257"/>
    </physiologicalReaction>
</comment>
<dbReference type="PATRIC" id="fig|796943.3.peg.1084"/>
<proteinExistence type="inferred from homology"/>
<dbReference type="Proteomes" id="UP000018461">
    <property type="component" value="Unassembled WGS sequence"/>
</dbReference>
<name>G9WMV3_9FIRM</name>
<dbReference type="PROSITE" id="PS00104">
    <property type="entry name" value="EPSP_SYNTHASE_1"/>
    <property type="match status" value="1"/>
</dbReference>
<dbReference type="FunFam" id="3.65.10.10:FF:000006">
    <property type="entry name" value="3-phosphoshikimate 1-carboxyvinyltransferase"/>
    <property type="match status" value="1"/>
</dbReference>
<keyword evidence="7 9" id="KW-0057">Aromatic amino acid biosynthesis</keyword>
<dbReference type="NCBIfam" id="TIGR01356">
    <property type="entry name" value="aroA"/>
    <property type="match status" value="1"/>
</dbReference>
<dbReference type="InterPro" id="IPR036968">
    <property type="entry name" value="Enolpyruvate_Tfrase_sf"/>
</dbReference>
<dbReference type="Gene3D" id="3.65.10.10">
    <property type="entry name" value="Enolpyruvate transferase domain"/>
    <property type="match status" value="2"/>
</dbReference>
<dbReference type="GO" id="GO:0009073">
    <property type="term" value="P:aromatic amino acid family biosynthetic process"/>
    <property type="evidence" value="ECO:0007669"/>
    <property type="project" value="UniProtKB-KW"/>
</dbReference>
<dbReference type="InterPro" id="IPR013792">
    <property type="entry name" value="RNA3'P_cycl/enolpyr_Trfase_a/b"/>
</dbReference>
<keyword evidence="4 9" id="KW-0963">Cytoplasm</keyword>
<dbReference type="UniPathway" id="UPA00053">
    <property type="reaction ID" value="UER00089"/>
</dbReference>
<feature type="binding site" evidence="9">
    <location>
        <position position="122"/>
    </location>
    <ligand>
        <name>phosphoenolpyruvate</name>
        <dbReference type="ChEBI" id="CHEBI:58702"/>
    </ligand>
</feature>
<feature type="binding site" evidence="9">
    <location>
        <position position="167"/>
    </location>
    <ligand>
        <name>3-phosphoshikimate</name>
        <dbReference type="ChEBI" id="CHEBI:145989"/>
    </ligand>
</feature>
<evidence type="ECO:0000256" key="9">
    <source>
        <dbReference type="HAMAP-Rule" id="MF_00210"/>
    </source>
</evidence>
<accession>G9WMV3</accession>
<feature type="binding site" evidence="9">
    <location>
        <position position="322"/>
    </location>
    <ligand>
        <name>3-phosphoshikimate</name>
        <dbReference type="ChEBI" id="CHEBI:145989"/>
    </ligand>
</feature>
<dbReference type="InterPro" id="IPR001986">
    <property type="entry name" value="Enolpyruvate_Tfrase_dom"/>
</dbReference>
<dbReference type="CDD" id="cd01556">
    <property type="entry name" value="EPSP_synthase"/>
    <property type="match status" value="1"/>
</dbReference>
<comment type="function">
    <text evidence="1 9">Catalyzes the transfer of the enolpyruvyl moiety of phosphoenolpyruvate (PEP) to the 5-hydroxyl of shikimate-3-phosphate (S3P) to produce enolpyruvyl shikimate-3-phosphate and inorganic phosphate.</text>
</comment>
<dbReference type="InterPro" id="IPR006264">
    <property type="entry name" value="EPSP_synthase"/>
</dbReference>
<dbReference type="PANTHER" id="PTHR21090">
    <property type="entry name" value="AROM/DEHYDROQUINATE SYNTHASE"/>
    <property type="match status" value="1"/>
</dbReference>
<dbReference type="GO" id="GO:0009423">
    <property type="term" value="P:chorismate biosynthetic process"/>
    <property type="evidence" value="ECO:0007669"/>
    <property type="project" value="UniProtKB-UniRule"/>
</dbReference>
<keyword evidence="6 9" id="KW-0808">Transferase</keyword>
<dbReference type="Pfam" id="PF00275">
    <property type="entry name" value="EPSP_synthase"/>
    <property type="match status" value="1"/>
</dbReference>
<comment type="subunit">
    <text evidence="9">Monomer.</text>
</comment>
<feature type="binding site" evidence="9">
    <location>
        <position position="22"/>
    </location>
    <ligand>
        <name>3-phosphoshikimate</name>
        <dbReference type="ChEBI" id="CHEBI:145989"/>
    </ligand>
</feature>
<dbReference type="InterPro" id="IPR023193">
    <property type="entry name" value="EPSP_synthase_CS"/>
</dbReference>
<feature type="binding site" evidence="9">
    <location>
        <position position="169"/>
    </location>
    <ligand>
        <name>phosphoenolpyruvate</name>
        <dbReference type="ChEBI" id="CHEBI:58702"/>
    </ligand>
</feature>
<dbReference type="GO" id="GO:0008652">
    <property type="term" value="P:amino acid biosynthetic process"/>
    <property type="evidence" value="ECO:0007669"/>
    <property type="project" value="UniProtKB-KW"/>
</dbReference>
<feature type="active site" description="Proton acceptor" evidence="9">
    <location>
        <position position="322"/>
    </location>
</feature>
<evidence type="ECO:0000256" key="8">
    <source>
        <dbReference type="ARBA" id="ARBA00044633"/>
    </source>
</evidence>
<feature type="binding site" evidence="9">
    <location>
        <position position="23"/>
    </location>
    <ligand>
        <name>3-phosphoshikimate</name>
        <dbReference type="ChEBI" id="CHEBI:145989"/>
    </ligand>
</feature>
<organism evidence="11 12">
    <name type="scientific">Oribacterium parvum ACB1</name>
    <dbReference type="NCBI Taxonomy" id="796943"/>
    <lineage>
        <taxon>Bacteria</taxon>
        <taxon>Bacillati</taxon>
        <taxon>Bacillota</taxon>
        <taxon>Clostridia</taxon>
        <taxon>Lachnospirales</taxon>
        <taxon>Lachnospiraceae</taxon>
        <taxon>Oribacterium</taxon>
    </lineage>
</organism>
<feature type="binding site" evidence="9">
    <location>
        <position position="94"/>
    </location>
    <ligand>
        <name>phosphoenolpyruvate</name>
        <dbReference type="ChEBI" id="CHEBI:58702"/>
    </ligand>
</feature>
<dbReference type="PANTHER" id="PTHR21090:SF5">
    <property type="entry name" value="PENTAFUNCTIONAL AROM POLYPEPTIDE"/>
    <property type="match status" value="1"/>
</dbReference>
<dbReference type="GO" id="GO:0005737">
    <property type="term" value="C:cytoplasm"/>
    <property type="evidence" value="ECO:0007669"/>
    <property type="project" value="UniProtKB-SubCell"/>
</dbReference>
<evidence type="ECO:0000313" key="12">
    <source>
        <dbReference type="Proteomes" id="UP000018461"/>
    </source>
</evidence>
<comment type="caution">
    <text evidence="9">Lacks conserved residue(s) required for the propagation of feature annotation.</text>
</comment>
<feature type="binding site" evidence="9">
    <location>
        <position position="22"/>
    </location>
    <ligand>
        <name>phosphoenolpyruvate</name>
        <dbReference type="ChEBI" id="CHEBI:58702"/>
    </ligand>
</feature>
<reference evidence="11" key="1">
    <citation type="submission" date="2011-08" db="EMBL/GenBank/DDBJ databases">
        <authorList>
            <consortium name="The Broad Institute Genome Sequencing Platform"/>
            <person name="Earl A."/>
            <person name="Ward D."/>
            <person name="Feldgarden M."/>
            <person name="Gevers D."/>
            <person name="Sizova M."/>
            <person name="Hazen A."/>
            <person name="Epstein S."/>
            <person name="Young S.K."/>
            <person name="Zeng Q."/>
            <person name="Gargeya S."/>
            <person name="Fitzgerald M."/>
            <person name="Haas B."/>
            <person name="Abouelleil A."/>
            <person name="Alvarado L."/>
            <person name="Arachchi H.M."/>
            <person name="Berlin A."/>
            <person name="Brown A."/>
            <person name="Chapman S.B."/>
            <person name="Chen Z."/>
            <person name="Dunbar C."/>
            <person name="Freedman E."/>
            <person name="Gearin G."/>
            <person name="Gellesch M."/>
            <person name="Goldberg J."/>
            <person name="Griggs A."/>
            <person name="Gujja S."/>
            <person name="Heiman D."/>
            <person name="Howarth C."/>
            <person name="Larson L."/>
            <person name="Lui A."/>
            <person name="MacDonald P.J.P."/>
            <person name="Montmayeur A."/>
            <person name="Murphy C."/>
            <person name="Neiman D."/>
            <person name="Pearson M."/>
            <person name="Priest M."/>
            <person name="Roberts A."/>
            <person name="Saif S."/>
            <person name="Shea T."/>
            <person name="Shenoy N."/>
            <person name="Sisk P."/>
            <person name="Stolte C."/>
            <person name="Sykes S."/>
            <person name="Wortman J."/>
            <person name="Nusbaum C."/>
            <person name="Birren B."/>
        </authorList>
    </citation>
    <scope>NUCLEOTIDE SEQUENCE</scope>
    <source>
        <strain evidence="11">ACB1</strain>
    </source>
</reference>
<dbReference type="HAMAP" id="MF_00210">
    <property type="entry name" value="EPSP_synth"/>
    <property type="match status" value="1"/>
</dbReference>
<evidence type="ECO:0000256" key="7">
    <source>
        <dbReference type="ARBA" id="ARBA00023141"/>
    </source>
</evidence>
<evidence type="ECO:0000256" key="5">
    <source>
        <dbReference type="ARBA" id="ARBA00022605"/>
    </source>
</evidence>
<evidence type="ECO:0000256" key="4">
    <source>
        <dbReference type="ARBA" id="ARBA00022490"/>
    </source>
</evidence>
<comment type="caution">
    <text evidence="11">The sequence shown here is derived from an EMBL/GenBank/DDBJ whole genome shotgun (WGS) entry which is preliminary data.</text>
</comment>
<evidence type="ECO:0000256" key="1">
    <source>
        <dbReference type="ARBA" id="ARBA00002174"/>
    </source>
</evidence>
<dbReference type="STRING" id="796943.HMPREF9625_00686"/>
<feature type="domain" description="Enolpyruvate transferase" evidence="10">
    <location>
        <begin position="11"/>
        <end position="435"/>
    </location>
</feature>
<dbReference type="FunFam" id="3.65.10.10:FF:000005">
    <property type="entry name" value="3-phosphoshikimate 1-carboxyvinyltransferase"/>
    <property type="match status" value="1"/>
</dbReference>
<feature type="binding site" evidence="9">
    <location>
        <position position="169"/>
    </location>
    <ligand>
        <name>3-phosphoshikimate</name>
        <dbReference type="ChEBI" id="CHEBI:145989"/>
    </ligand>
</feature>
<comment type="subcellular location">
    <subcellularLocation>
        <location evidence="9">Cytoplasm</location>
    </subcellularLocation>
</comment>
<comment type="similarity">
    <text evidence="3 9">Belongs to the EPSP synthase family.</text>
</comment>
<protein>
    <recommendedName>
        <fullName evidence="9">3-phosphoshikimate 1-carboxyvinyltransferase</fullName>
        <ecNumber evidence="9">2.5.1.19</ecNumber>
    </recommendedName>
    <alternativeName>
        <fullName evidence="9">5-enolpyruvylshikimate-3-phosphate synthase</fullName>
        <shortName evidence="9">EPSP synthase</shortName>
        <shortName evidence="9">EPSPS</shortName>
    </alternativeName>
</protein>
<gene>
    <name evidence="9" type="primary">aroA</name>
    <name evidence="11" type="ORF">HMPREF9625_00686</name>
</gene>
<reference evidence="11" key="2">
    <citation type="submission" date="2013-03" db="EMBL/GenBank/DDBJ databases">
        <title>The Genome Sequence of Oribacterium sp. ACB1.</title>
        <authorList>
            <consortium name="The Broad Institute Genomics Platform"/>
            <consortium name="The Broad Institute Genome Sequencing Center for Infectious Disease"/>
            <person name="Earl A."/>
            <person name="Ward D."/>
            <person name="Feldgarden M."/>
            <person name="Gevers D."/>
            <person name="Sizova M."/>
            <person name="Hazen A."/>
            <person name="Epstein S."/>
            <person name="Walker B."/>
            <person name="Young S."/>
            <person name="Zeng Q."/>
            <person name="Gargeya S."/>
            <person name="Fitzgerald M."/>
            <person name="Haas B."/>
            <person name="Abouelleil A."/>
            <person name="Allen A.W."/>
            <person name="Alvarado L."/>
            <person name="Arachchi H.M."/>
            <person name="Berlin A.M."/>
            <person name="Chapman S.B."/>
            <person name="Gainer-Dewar J."/>
            <person name="Goldberg J."/>
            <person name="Griggs A."/>
            <person name="Gujja S."/>
            <person name="Hansen M."/>
            <person name="Howarth C."/>
            <person name="Imamovic A."/>
            <person name="Ireland A."/>
            <person name="Larimer J."/>
            <person name="McCowan C."/>
            <person name="Murphy C."/>
            <person name="Pearson M."/>
            <person name="Poon T.W."/>
            <person name="Priest M."/>
            <person name="Roberts A."/>
            <person name="Saif S."/>
            <person name="Shea T."/>
            <person name="Sisk P."/>
            <person name="Sykes S."/>
            <person name="Wortman J."/>
            <person name="Nusbaum C."/>
            <person name="Birren B."/>
        </authorList>
    </citation>
    <scope>NUCLEOTIDE SEQUENCE [LARGE SCALE GENOMIC DNA]</scope>
    <source>
        <strain evidence="11">ACB1</strain>
    </source>
</reference>
<dbReference type="SUPFAM" id="SSF55205">
    <property type="entry name" value="EPT/RTPC-like"/>
    <property type="match status" value="1"/>
</dbReference>
<evidence type="ECO:0000256" key="3">
    <source>
        <dbReference type="ARBA" id="ARBA00009948"/>
    </source>
</evidence>
<dbReference type="PIRSF" id="PIRSF000505">
    <property type="entry name" value="EPSPS"/>
    <property type="match status" value="1"/>
</dbReference>
<evidence type="ECO:0000256" key="2">
    <source>
        <dbReference type="ARBA" id="ARBA00004811"/>
    </source>
</evidence>
<dbReference type="AlphaFoldDB" id="G9WMV3"/>